<dbReference type="AlphaFoldDB" id="A0AAN9R3L7"/>
<evidence type="ECO:0000313" key="1">
    <source>
        <dbReference type="EMBL" id="KAK7361145.1"/>
    </source>
</evidence>
<sequence length="143" mass="16171">MTTTSLLCLSSYDRQSVLSKSEAKPRHSKEEHARSEVYTNWPSDLLRSHHDHILVMNLASSRPLNPIKVTKTLKQRQLEATHALVRNRKETSHAIRMQQTPPGPSYVKSRVLENHRGNQKPCSINDETVVPVSAMLVDSVTPL</sequence>
<comment type="caution">
    <text evidence="1">The sequence shown here is derived from an EMBL/GenBank/DDBJ whole genome shotgun (WGS) entry which is preliminary data.</text>
</comment>
<accession>A0AAN9R3L7</accession>
<protein>
    <submittedName>
        <fullName evidence="1">Uncharacterized protein</fullName>
    </submittedName>
</protein>
<gene>
    <name evidence="1" type="ORF">VNO77_03189</name>
</gene>
<organism evidence="1 2">
    <name type="scientific">Canavalia gladiata</name>
    <name type="common">Sword bean</name>
    <name type="synonym">Dolichos gladiatus</name>
    <dbReference type="NCBI Taxonomy" id="3824"/>
    <lineage>
        <taxon>Eukaryota</taxon>
        <taxon>Viridiplantae</taxon>
        <taxon>Streptophyta</taxon>
        <taxon>Embryophyta</taxon>
        <taxon>Tracheophyta</taxon>
        <taxon>Spermatophyta</taxon>
        <taxon>Magnoliopsida</taxon>
        <taxon>eudicotyledons</taxon>
        <taxon>Gunneridae</taxon>
        <taxon>Pentapetalae</taxon>
        <taxon>rosids</taxon>
        <taxon>fabids</taxon>
        <taxon>Fabales</taxon>
        <taxon>Fabaceae</taxon>
        <taxon>Papilionoideae</taxon>
        <taxon>50 kb inversion clade</taxon>
        <taxon>NPAAA clade</taxon>
        <taxon>indigoferoid/millettioid clade</taxon>
        <taxon>Phaseoleae</taxon>
        <taxon>Canavalia</taxon>
    </lineage>
</organism>
<reference evidence="1 2" key="1">
    <citation type="submission" date="2024-01" db="EMBL/GenBank/DDBJ databases">
        <title>The genomes of 5 underutilized Papilionoideae crops provide insights into root nodulation and disease resistanc.</title>
        <authorList>
            <person name="Jiang F."/>
        </authorList>
    </citation>
    <scope>NUCLEOTIDE SEQUENCE [LARGE SCALE GENOMIC DNA]</scope>
    <source>
        <strain evidence="1">LVBAO_FW01</strain>
        <tissue evidence="1">Leaves</tissue>
    </source>
</reference>
<dbReference type="EMBL" id="JAYMYQ010000001">
    <property type="protein sequence ID" value="KAK7361145.1"/>
    <property type="molecule type" value="Genomic_DNA"/>
</dbReference>
<evidence type="ECO:0000313" key="2">
    <source>
        <dbReference type="Proteomes" id="UP001367508"/>
    </source>
</evidence>
<name>A0AAN9R3L7_CANGL</name>
<proteinExistence type="predicted"/>
<dbReference type="Proteomes" id="UP001367508">
    <property type="component" value="Unassembled WGS sequence"/>
</dbReference>
<keyword evidence="2" id="KW-1185">Reference proteome</keyword>